<dbReference type="GO" id="GO:0005634">
    <property type="term" value="C:nucleus"/>
    <property type="evidence" value="ECO:0007669"/>
    <property type="project" value="UniProtKB-SubCell"/>
</dbReference>
<reference evidence="7" key="1">
    <citation type="submission" date="2021-08" db="EMBL/GenBank/DDBJ databases">
        <title>WGS assembly of Ceratopteris richardii.</title>
        <authorList>
            <person name="Marchant D.B."/>
            <person name="Chen G."/>
            <person name="Jenkins J."/>
            <person name="Shu S."/>
            <person name="Leebens-Mack J."/>
            <person name="Grimwood J."/>
            <person name="Schmutz J."/>
            <person name="Soltis P."/>
            <person name="Soltis D."/>
            <person name="Chen Z.-H."/>
        </authorList>
    </citation>
    <scope>NUCLEOTIDE SEQUENCE</scope>
    <source>
        <strain evidence="7">Whitten #5841</strain>
        <tissue evidence="7">Leaf</tissue>
    </source>
</reference>
<dbReference type="Proteomes" id="UP000825935">
    <property type="component" value="Chromosome 32"/>
</dbReference>
<dbReference type="InterPro" id="IPR011598">
    <property type="entry name" value="bHLH_dom"/>
</dbReference>
<evidence type="ECO:0000259" key="6">
    <source>
        <dbReference type="PROSITE" id="PS50888"/>
    </source>
</evidence>
<feature type="region of interest" description="Disordered" evidence="5">
    <location>
        <begin position="72"/>
        <end position="95"/>
    </location>
</feature>
<keyword evidence="2" id="KW-0805">Transcription regulation</keyword>
<dbReference type="EMBL" id="CM035437">
    <property type="protein sequence ID" value="KAH7286355.1"/>
    <property type="molecule type" value="Genomic_DNA"/>
</dbReference>
<dbReference type="InterPro" id="IPR045239">
    <property type="entry name" value="bHLH95_bHLH"/>
</dbReference>
<dbReference type="GO" id="GO:0000981">
    <property type="term" value="F:DNA-binding transcription factor activity, RNA polymerase II-specific"/>
    <property type="evidence" value="ECO:0007669"/>
    <property type="project" value="TreeGrafter"/>
</dbReference>
<dbReference type="GO" id="GO:0046983">
    <property type="term" value="F:protein dimerization activity"/>
    <property type="evidence" value="ECO:0007669"/>
    <property type="project" value="InterPro"/>
</dbReference>
<dbReference type="SMART" id="SM00353">
    <property type="entry name" value="HLH"/>
    <property type="match status" value="1"/>
</dbReference>
<feature type="domain" description="BHLH" evidence="6">
    <location>
        <begin position="233"/>
        <end position="282"/>
    </location>
</feature>
<dbReference type="CDD" id="cd11393">
    <property type="entry name" value="bHLH_AtbHLH_like"/>
    <property type="match status" value="1"/>
</dbReference>
<evidence type="ECO:0000256" key="2">
    <source>
        <dbReference type="ARBA" id="ARBA00023015"/>
    </source>
</evidence>
<comment type="caution">
    <text evidence="7">The sequence shown here is derived from an EMBL/GenBank/DDBJ whole genome shotgun (WGS) entry which is preliminary data.</text>
</comment>
<evidence type="ECO:0000313" key="7">
    <source>
        <dbReference type="EMBL" id="KAH7286355.1"/>
    </source>
</evidence>
<evidence type="ECO:0000256" key="1">
    <source>
        <dbReference type="ARBA" id="ARBA00004123"/>
    </source>
</evidence>
<feature type="region of interest" description="Disordered" evidence="5">
    <location>
        <begin position="197"/>
        <end position="228"/>
    </location>
</feature>
<keyword evidence="4" id="KW-0539">Nucleus</keyword>
<feature type="compositionally biased region" description="Basic and acidic residues" evidence="5">
    <location>
        <begin position="212"/>
        <end position="226"/>
    </location>
</feature>
<dbReference type="AlphaFoldDB" id="A0A8T2QSA4"/>
<evidence type="ECO:0000256" key="4">
    <source>
        <dbReference type="ARBA" id="ARBA00023242"/>
    </source>
</evidence>
<dbReference type="InterPro" id="IPR036638">
    <property type="entry name" value="HLH_DNA-bd_sf"/>
</dbReference>
<accession>A0A8T2QSA4</accession>
<dbReference type="InterPro" id="IPR045843">
    <property type="entry name" value="IND-like"/>
</dbReference>
<keyword evidence="8" id="KW-1185">Reference proteome</keyword>
<gene>
    <name evidence="7" type="ORF">KP509_32G003100</name>
</gene>
<dbReference type="SUPFAM" id="SSF47459">
    <property type="entry name" value="HLH, helix-loop-helix DNA-binding domain"/>
    <property type="match status" value="1"/>
</dbReference>
<comment type="subcellular location">
    <subcellularLocation>
        <location evidence="1">Nucleus</location>
    </subcellularLocation>
</comment>
<proteinExistence type="predicted"/>
<sequence length="367" mass="38567">MNLCSAAESGVGGRGGATAMPGEQEQLSSQSQAGNNNISSAGSLSSGSPGSWAPTAVPAPPYSFFRQLFTQDDPQDSPAARTVAGEEVAREPEVSSYMEELLLPPASEALEESSGEHVFGQLGSLPLPHSYTQSASATSLCTGSGVDHSVSNRPHTLEFVDPPFGLVIASSSASEPHYDSDASNALIHEIDVAQQRSCAQPSSAGAAKRPKIQAEADQKPCKDNADPSHIQSILNRVNQNQSSRSKEKLGERINALQQLVSPFGKTDTASVLSEAIGYIKFLQDQVQVLSSPYMKPCSTHTPSSHKDSAVGPTSDLRSRGLCLVPVSCTMNVANNNNFNIGADYWASTPNLSSTGTLSKPTRFSTGT</sequence>
<evidence type="ECO:0000313" key="8">
    <source>
        <dbReference type="Proteomes" id="UP000825935"/>
    </source>
</evidence>
<dbReference type="PANTHER" id="PTHR16223:SF249">
    <property type="entry name" value="TRANSCRIPTION FACTOR BHLH154"/>
    <property type="match status" value="1"/>
</dbReference>
<evidence type="ECO:0000256" key="5">
    <source>
        <dbReference type="SAM" id="MobiDB-lite"/>
    </source>
</evidence>
<feature type="region of interest" description="Disordered" evidence="5">
    <location>
        <begin position="1"/>
        <end position="55"/>
    </location>
</feature>
<keyword evidence="3" id="KW-0804">Transcription</keyword>
<dbReference type="PROSITE" id="PS50888">
    <property type="entry name" value="BHLH"/>
    <property type="match status" value="1"/>
</dbReference>
<dbReference type="PANTHER" id="PTHR16223">
    <property type="entry name" value="TRANSCRIPTION FACTOR BHLH83-RELATED"/>
    <property type="match status" value="1"/>
</dbReference>
<organism evidence="7 8">
    <name type="scientific">Ceratopteris richardii</name>
    <name type="common">Triangle waterfern</name>
    <dbReference type="NCBI Taxonomy" id="49495"/>
    <lineage>
        <taxon>Eukaryota</taxon>
        <taxon>Viridiplantae</taxon>
        <taxon>Streptophyta</taxon>
        <taxon>Embryophyta</taxon>
        <taxon>Tracheophyta</taxon>
        <taxon>Polypodiopsida</taxon>
        <taxon>Polypodiidae</taxon>
        <taxon>Polypodiales</taxon>
        <taxon>Pteridineae</taxon>
        <taxon>Pteridaceae</taxon>
        <taxon>Parkerioideae</taxon>
        <taxon>Ceratopteris</taxon>
    </lineage>
</organism>
<dbReference type="GO" id="GO:0000978">
    <property type="term" value="F:RNA polymerase II cis-regulatory region sequence-specific DNA binding"/>
    <property type="evidence" value="ECO:0007669"/>
    <property type="project" value="TreeGrafter"/>
</dbReference>
<evidence type="ECO:0000256" key="3">
    <source>
        <dbReference type="ARBA" id="ARBA00023163"/>
    </source>
</evidence>
<dbReference type="Gene3D" id="4.10.280.10">
    <property type="entry name" value="Helix-loop-helix DNA-binding domain"/>
    <property type="match status" value="1"/>
</dbReference>
<name>A0A8T2QSA4_CERRI</name>
<protein>
    <recommendedName>
        <fullName evidence="6">BHLH domain-containing protein</fullName>
    </recommendedName>
</protein>
<dbReference type="OrthoDB" id="1936604at2759"/>
<feature type="compositionally biased region" description="Low complexity" evidence="5">
    <location>
        <begin position="28"/>
        <end position="51"/>
    </location>
</feature>